<evidence type="ECO:0000313" key="2">
    <source>
        <dbReference type="Proteomes" id="UP001141806"/>
    </source>
</evidence>
<gene>
    <name evidence="1" type="ORF">NE237_027705</name>
</gene>
<comment type="caution">
    <text evidence="1">The sequence shown here is derived from an EMBL/GenBank/DDBJ whole genome shotgun (WGS) entry which is preliminary data.</text>
</comment>
<reference evidence="1" key="1">
    <citation type="journal article" date="2023" name="Plant J.">
        <title>The genome of the king protea, Protea cynaroides.</title>
        <authorList>
            <person name="Chang J."/>
            <person name="Duong T.A."/>
            <person name="Schoeman C."/>
            <person name="Ma X."/>
            <person name="Roodt D."/>
            <person name="Barker N."/>
            <person name="Li Z."/>
            <person name="Van de Peer Y."/>
            <person name="Mizrachi E."/>
        </authorList>
    </citation>
    <scope>NUCLEOTIDE SEQUENCE</scope>
    <source>
        <tissue evidence="1">Young leaves</tissue>
    </source>
</reference>
<dbReference type="Proteomes" id="UP001141806">
    <property type="component" value="Unassembled WGS sequence"/>
</dbReference>
<dbReference type="AlphaFoldDB" id="A0A9Q0GQN4"/>
<accession>A0A9Q0GQN4</accession>
<protein>
    <submittedName>
        <fullName evidence="1">Uncharacterized protein</fullName>
    </submittedName>
</protein>
<proteinExistence type="predicted"/>
<organism evidence="1 2">
    <name type="scientific">Protea cynaroides</name>
    <dbReference type="NCBI Taxonomy" id="273540"/>
    <lineage>
        <taxon>Eukaryota</taxon>
        <taxon>Viridiplantae</taxon>
        <taxon>Streptophyta</taxon>
        <taxon>Embryophyta</taxon>
        <taxon>Tracheophyta</taxon>
        <taxon>Spermatophyta</taxon>
        <taxon>Magnoliopsida</taxon>
        <taxon>Proteales</taxon>
        <taxon>Proteaceae</taxon>
        <taxon>Protea</taxon>
    </lineage>
</organism>
<sequence>MSPSTSYSLYWLKWWINSLASSMSSSDVAYQLLEGICLPRDQAYYDKVSSKELRKMKEKELYQRNRDVDLERRLDSAEKKRDEAIKVGTEISKRGPLSDSKGSGLISDGLQTKKRKEKLPKLGGNYVALSSSILMQQPQTLFPVVDEVFGSHRRLFFCFVFTDWSRPNFRLQDGDRLDSVFPDGSGPDNSFLGYWNPSLRSEYSWGYFFDARVTGQSGRGTNPRYPGSSELECPILAKLDSEGLG</sequence>
<keyword evidence="2" id="KW-1185">Reference proteome</keyword>
<evidence type="ECO:0000313" key="1">
    <source>
        <dbReference type="EMBL" id="KAJ4950873.1"/>
    </source>
</evidence>
<dbReference type="EMBL" id="JAMYWD010000012">
    <property type="protein sequence ID" value="KAJ4950873.1"/>
    <property type="molecule type" value="Genomic_DNA"/>
</dbReference>
<name>A0A9Q0GQN4_9MAGN</name>